<name>A0A972FZB0_9GAMM</name>
<organism evidence="2 3">
    <name type="scientific">Shewanella salipaludis</name>
    <dbReference type="NCBI Taxonomy" id="2723052"/>
    <lineage>
        <taxon>Bacteria</taxon>
        <taxon>Pseudomonadati</taxon>
        <taxon>Pseudomonadota</taxon>
        <taxon>Gammaproteobacteria</taxon>
        <taxon>Alteromonadales</taxon>
        <taxon>Shewanellaceae</taxon>
        <taxon>Shewanella</taxon>
    </lineage>
</organism>
<evidence type="ECO:0000256" key="1">
    <source>
        <dbReference type="SAM" id="Phobius"/>
    </source>
</evidence>
<keyword evidence="1" id="KW-0472">Membrane</keyword>
<dbReference type="SMART" id="SM00028">
    <property type="entry name" value="TPR"/>
    <property type="match status" value="5"/>
</dbReference>
<sequence>MHPISIIMFALLLLFSKAGLSQDFESEEIQLRESPQVFYDKLYRVVGFPVRFSNRAEFEQTAQELGYSPAALLHNLQQLARLNLESGVAGANKYDDAHSLITQLGAIAQTDYEHAMVAMLNGRYLGRTRQDYQQAITRYNRALALLENTQGIEVKLLKYTIQEHLGTLHLLLRQDIPALVHLNSHRDIAYQLRNNYLIAAAEATLGKYYGKHQQLNKSLQQYSEAFRLVSQGDFPALKAHLQLQLAKVYRDLKQWDEALENAHAAATGFEDLGNTAYLSSCMTVIAMTYGEQGLWNRAIDYYLNAQQIDAKRGNYTAQGLNFHNLGEAYSKIGDNDNALAYLLKANKIFHDKQSQHYLVYNELLIAEVGQNRREWPLMSEHADKALTLAETLKLQDEQIEALRLKATAAREVKDLPAAIAAMDAILELTEQRLSRPSLKTDYNPSLLTEQKLKLDLSASQGKLVRLQASQNRTTSFLILSLLSTLILGLVTALLWRKRQGLAQLNQSLIQTQLKDAMTGHAGYPGLIQALEQRGGREPAVIALLCLPAAIDADLTLGQDASIQQQLLRVRGLSQALNAQTYILRPGLLAIYLSRDLDSDSLCHKIRASLDQHEAGSHFSLGLIRLPLLANPDIKLSAALQFETLQLALAGAMSLGQEQDNWVSLNPLDFVPSTLFAAPLYLHLTKAIERGLIRVETNGHKEQILWPEWKPQQDQEQLVKL</sequence>
<protein>
    <submittedName>
        <fullName evidence="2">Tetratricopeptide repeat protein</fullName>
    </submittedName>
</protein>
<dbReference type="InterPro" id="IPR011990">
    <property type="entry name" value="TPR-like_helical_dom_sf"/>
</dbReference>
<keyword evidence="1" id="KW-0812">Transmembrane</keyword>
<comment type="caution">
    <text evidence="2">The sequence shown here is derived from an EMBL/GenBank/DDBJ whole genome shotgun (WGS) entry which is preliminary data.</text>
</comment>
<dbReference type="InterPro" id="IPR019734">
    <property type="entry name" value="TPR_rpt"/>
</dbReference>
<feature type="transmembrane region" description="Helical" evidence="1">
    <location>
        <begin position="476"/>
        <end position="495"/>
    </location>
</feature>
<dbReference type="Pfam" id="PF13176">
    <property type="entry name" value="TPR_7"/>
    <property type="match status" value="1"/>
</dbReference>
<dbReference type="AlphaFoldDB" id="A0A972FZB0"/>
<reference evidence="2" key="1">
    <citation type="submission" date="2020-04" db="EMBL/GenBank/DDBJ databases">
        <title>Description of Shewanella salipaludis sp. nov., isolated from a salt marsh.</title>
        <authorList>
            <person name="Park S."/>
            <person name="Yoon J.-H."/>
        </authorList>
    </citation>
    <scope>NUCLEOTIDE SEQUENCE</scope>
    <source>
        <strain evidence="2">SHSM-M6</strain>
    </source>
</reference>
<gene>
    <name evidence="2" type="ORF">HC757_05575</name>
</gene>
<dbReference type="Gene3D" id="1.25.40.10">
    <property type="entry name" value="Tetratricopeptide repeat domain"/>
    <property type="match status" value="2"/>
</dbReference>
<evidence type="ECO:0000313" key="3">
    <source>
        <dbReference type="Proteomes" id="UP000737113"/>
    </source>
</evidence>
<dbReference type="EMBL" id="JAAXYH010000002">
    <property type="protein sequence ID" value="NMH64636.1"/>
    <property type="molecule type" value="Genomic_DNA"/>
</dbReference>
<dbReference type="RefSeq" id="WP_169563297.1">
    <property type="nucleotide sequence ID" value="NZ_JAAXYH010000002.1"/>
</dbReference>
<accession>A0A972FZB0</accession>
<proteinExistence type="predicted"/>
<dbReference type="SUPFAM" id="SSF48452">
    <property type="entry name" value="TPR-like"/>
    <property type="match status" value="1"/>
</dbReference>
<keyword evidence="1" id="KW-1133">Transmembrane helix</keyword>
<evidence type="ECO:0000313" key="2">
    <source>
        <dbReference type="EMBL" id="NMH64636.1"/>
    </source>
</evidence>
<dbReference type="PANTHER" id="PTHR10098">
    <property type="entry name" value="RAPSYN-RELATED"/>
    <property type="match status" value="1"/>
</dbReference>
<dbReference type="Proteomes" id="UP000737113">
    <property type="component" value="Unassembled WGS sequence"/>
</dbReference>
<keyword evidence="3" id="KW-1185">Reference proteome</keyword>